<reference evidence="1 2" key="1">
    <citation type="journal article" date="2019" name="PLoS Negl. Trop. Dis.">
        <title>Revisiting the worldwide diversity of Leptospira species in the environment.</title>
        <authorList>
            <person name="Vincent A.T."/>
            <person name="Schiettekatte O."/>
            <person name="Bourhy P."/>
            <person name="Veyrier F.J."/>
            <person name="Picardeau M."/>
        </authorList>
    </citation>
    <scope>NUCLEOTIDE SEQUENCE [LARGE SCALE GENOMIC DNA]</scope>
    <source>
        <strain evidence="1 2">201702444</strain>
    </source>
</reference>
<sequence length="273" mass="31375">MPKDIKNINAFKKNKKYKNLILQIRTLFSIFNEVSKFIGDSDKTIAGAIKTDPYNILWVVHVLKMLLYQQKNIVKAEQKGPDIIIEEAIGNVLIECVNPADWNDGNEAEKGFSFTLHPEEKIYRYSSCVKDKIEKFLKWKDEGLIKLTDICIIAVSGAKQSFSESFLDIPDIMKTVYPYGTCLSEINSDNPSELILKYNKVDKVINDRNTELMTDYFCRNEFSFISGILFYPLFLTNDRNYDGNGFVFVHNKNASNPLPPNYLRNVKEYVGSC</sequence>
<dbReference type="EMBL" id="RQGN01000044">
    <property type="protein sequence ID" value="TGM03801.1"/>
    <property type="molecule type" value="Genomic_DNA"/>
</dbReference>
<evidence type="ECO:0000313" key="2">
    <source>
        <dbReference type="Proteomes" id="UP000298429"/>
    </source>
</evidence>
<gene>
    <name evidence="1" type="ORF">EHQ76_09165</name>
</gene>
<evidence type="ECO:0000313" key="1">
    <source>
        <dbReference type="EMBL" id="TGM03801.1"/>
    </source>
</evidence>
<organism evidence="1 2">
    <name type="scientific">Leptospira barantonii</name>
    <dbReference type="NCBI Taxonomy" id="2023184"/>
    <lineage>
        <taxon>Bacteria</taxon>
        <taxon>Pseudomonadati</taxon>
        <taxon>Spirochaetota</taxon>
        <taxon>Spirochaetia</taxon>
        <taxon>Leptospirales</taxon>
        <taxon>Leptospiraceae</taxon>
        <taxon>Leptospira</taxon>
    </lineage>
</organism>
<name>A0A5F2BE18_9LEPT</name>
<dbReference type="Proteomes" id="UP000298429">
    <property type="component" value="Unassembled WGS sequence"/>
</dbReference>
<dbReference type="AlphaFoldDB" id="A0A5F2BE18"/>
<proteinExistence type="predicted"/>
<comment type="caution">
    <text evidence="1">The sequence shown here is derived from an EMBL/GenBank/DDBJ whole genome shotgun (WGS) entry which is preliminary data.</text>
</comment>
<dbReference type="RefSeq" id="WP_167883009.1">
    <property type="nucleotide sequence ID" value="NZ_RQGN01000044.1"/>
</dbReference>
<accession>A0A5F2BE18</accession>
<protein>
    <submittedName>
        <fullName evidence="1">Uncharacterized protein</fullName>
    </submittedName>
</protein>